<accession>A0A2Z4FMN4</accession>
<dbReference type="CDD" id="cd02232">
    <property type="entry name" value="cupin_ARD"/>
    <property type="match status" value="1"/>
</dbReference>
<dbReference type="Gene3D" id="2.60.120.10">
    <property type="entry name" value="Jelly Rolls"/>
    <property type="match status" value="1"/>
</dbReference>
<keyword evidence="6 9" id="KW-0560">Oxidoreductase</keyword>
<keyword evidence="2 9" id="KW-0533">Nickel</keyword>
<dbReference type="InterPro" id="IPR014710">
    <property type="entry name" value="RmlC-like_jellyroll"/>
</dbReference>
<feature type="binding site" evidence="9">
    <location>
        <position position="104"/>
    </location>
    <ligand>
        <name>Fe(2+)</name>
        <dbReference type="ChEBI" id="CHEBI:29033"/>
    </ligand>
</feature>
<dbReference type="GO" id="GO:0005506">
    <property type="term" value="F:iron ion binding"/>
    <property type="evidence" value="ECO:0007669"/>
    <property type="project" value="UniProtKB-UniRule"/>
</dbReference>
<evidence type="ECO:0000256" key="2">
    <source>
        <dbReference type="ARBA" id="ARBA00022596"/>
    </source>
</evidence>
<dbReference type="GO" id="GO:0019509">
    <property type="term" value="P:L-methionine salvage from methylthioadenosine"/>
    <property type="evidence" value="ECO:0007669"/>
    <property type="project" value="UniProtKB-UniRule"/>
</dbReference>
<dbReference type="InterPro" id="IPR004313">
    <property type="entry name" value="ARD"/>
</dbReference>
<reference evidence="10 11" key="1">
    <citation type="submission" date="2018-06" db="EMBL/GenBank/DDBJ databases">
        <title>Lujinxingia sediminis gen. nov. sp. nov., a new facultative anaerobic member of the class Deltaproteobacteria, and proposal of Lujinxingaceae fam. nov.</title>
        <authorList>
            <person name="Guo L.-Y."/>
            <person name="Li C.-M."/>
            <person name="Wang S."/>
            <person name="Du Z.-J."/>
        </authorList>
    </citation>
    <scope>NUCLEOTIDE SEQUENCE [LARGE SCALE GENOMIC DNA]</scope>
    <source>
        <strain evidence="10 11">FA350</strain>
    </source>
</reference>
<dbReference type="GO" id="GO:0019284">
    <property type="term" value="P:L-methionine salvage from S-adenosylmethionine"/>
    <property type="evidence" value="ECO:0007669"/>
    <property type="project" value="InterPro"/>
</dbReference>
<proteinExistence type="inferred from homology"/>
<comment type="catalytic activity">
    <reaction evidence="9">
        <text>1,2-dihydroxy-5-(methylsulfanyl)pent-1-en-3-one + O2 = 3-(methylsulfanyl)propanoate + CO + formate + 2 H(+)</text>
        <dbReference type="Rhea" id="RHEA:14161"/>
        <dbReference type="ChEBI" id="CHEBI:15378"/>
        <dbReference type="ChEBI" id="CHEBI:15379"/>
        <dbReference type="ChEBI" id="CHEBI:15740"/>
        <dbReference type="ChEBI" id="CHEBI:17245"/>
        <dbReference type="ChEBI" id="CHEBI:49016"/>
        <dbReference type="ChEBI" id="CHEBI:49252"/>
        <dbReference type="EC" id="1.13.11.53"/>
    </reaction>
</comment>
<evidence type="ECO:0000313" key="10">
    <source>
        <dbReference type="EMBL" id="AWV90241.1"/>
    </source>
</evidence>
<evidence type="ECO:0000256" key="4">
    <source>
        <dbReference type="ARBA" id="ARBA00022723"/>
    </source>
</evidence>
<name>A0A2Z4FMN4_9DELT</name>
<comment type="subunit">
    <text evidence="9">Monomer.</text>
</comment>
<comment type="cofactor">
    <cofactor evidence="9">
        <name>Ni(2+)</name>
        <dbReference type="ChEBI" id="CHEBI:49786"/>
    </cofactor>
    <text evidence="9">Binds 1 nickel ion per monomer.</text>
</comment>
<evidence type="ECO:0000256" key="5">
    <source>
        <dbReference type="ARBA" id="ARBA00022964"/>
    </source>
</evidence>
<dbReference type="InterPro" id="IPR011051">
    <property type="entry name" value="RmlC_Cupin_sf"/>
</dbReference>
<dbReference type="InterPro" id="IPR023956">
    <property type="entry name" value="ARD_bac"/>
</dbReference>
<evidence type="ECO:0000313" key="11">
    <source>
        <dbReference type="Proteomes" id="UP000249799"/>
    </source>
</evidence>
<evidence type="ECO:0000256" key="1">
    <source>
        <dbReference type="ARBA" id="ARBA00000428"/>
    </source>
</evidence>
<keyword evidence="3 9" id="KW-0028">Amino-acid biosynthesis</keyword>
<gene>
    <name evidence="9" type="primary">mtnD</name>
    <name evidence="10" type="ORF">DN745_13245</name>
</gene>
<dbReference type="Pfam" id="PF03079">
    <property type="entry name" value="ARD"/>
    <property type="match status" value="1"/>
</dbReference>
<feature type="binding site" evidence="9">
    <location>
        <position position="100"/>
    </location>
    <ligand>
        <name>Fe(2+)</name>
        <dbReference type="ChEBI" id="CHEBI:29033"/>
    </ligand>
</feature>
<keyword evidence="7 9" id="KW-0408">Iron</keyword>
<feature type="site" description="May play a role in metal incorporation in vivo" evidence="9">
    <location>
        <position position="97"/>
    </location>
</feature>
<organism evidence="10 11">
    <name type="scientific">Bradymonas sediminis</name>
    <dbReference type="NCBI Taxonomy" id="1548548"/>
    <lineage>
        <taxon>Bacteria</taxon>
        <taxon>Deltaproteobacteria</taxon>
        <taxon>Bradymonadales</taxon>
        <taxon>Bradymonadaceae</taxon>
        <taxon>Bradymonas</taxon>
    </lineage>
</organism>
<dbReference type="EC" id="1.13.11.53" evidence="9"/>
<protein>
    <recommendedName>
        <fullName evidence="9">Acireductone dioxygenase</fullName>
    </recommendedName>
    <alternativeName>
        <fullName evidence="9">1,2-dihydroxy-3-keto-5-methylthiopentene dioxygenase</fullName>
        <shortName evidence="9">DHK-MTPene dioxygenase</shortName>
    </alternativeName>
    <alternativeName>
        <fullName evidence="9">Acireductone dioxygenase (Fe(2+)-requiring)</fullName>
        <shortName evidence="9">ARD'</shortName>
        <shortName evidence="9">Fe-ARD</shortName>
        <ecNumber evidence="9">1.13.11.54</ecNumber>
    </alternativeName>
    <alternativeName>
        <fullName evidence="9">Acireductone dioxygenase (Ni(2+)-requiring)</fullName>
        <shortName evidence="9">ARD</shortName>
        <shortName evidence="9">Ni-ARD</shortName>
        <ecNumber evidence="9">1.13.11.53</ecNumber>
    </alternativeName>
</protein>
<keyword evidence="8 9" id="KW-0486">Methionine biosynthesis</keyword>
<dbReference type="PANTHER" id="PTHR23418">
    <property type="entry name" value="ACIREDUCTONE DIOXYGENASE"/>
    <property type="match status" value="1"/>
</dbReference>
<dbReference type="RefSeq" id="WP_111335536.1">
    <property type="nucleotide sequence ID" value="NZ_CP030032.1"/>
</dbReference>
<keyword evidence="5 9" id="KW-0223">Dioxygenase</keyword>
<dbReference type="GO" id="GO:0010308">
    <property type="term" value="F:acireductone dioxygenase (Ni2+-requiring) activity"/>
    <property type="evidence" value="ECO:0007669"/>
    <property type="project" value="UniProtKB-UniRule"/>
</dbReference>
<comment type="function">
    <text evidence="9">Catalyzes 2 different reactions between oxygene and the acireductone 1,2-dihydroxy-3-keto-5-methylthiopentene (DHK-MTPene) depending upon the metal bound in the active site. Fe-containing acireductone dioxygenase (Fe-ARD) produces formate and 2-keto-4-methylthiobutyrate (KMTB), the alpha-ketoacid precursor of methionine in the methionine recycle pathway. Ni-containing acireductone dioxygenase (Ni-ARD) produces methylthiopropionate, carbon monoxide and formate, and does not lie on the methionine recycle pathway.</text>
</comment>
<dbReference type="GO" id="GO:0016151">
    <property type="term" value="F:nickel cation binding"/>
    <property type="evidence" value="ECO:0007669"/>
    <property type="project" value="UniProtKB-UniRule"/>
</dbReference>
<feature type="binding site" evidence="9">
    <location>
        <position position="104"/>
    </location>
    <ligand>
        <name>Ni(2+)</name>
        <dbReference type="ChEBI" id="CHEBI:49786"/>
    </ligand>
</feature>
<feature type="binding site" evidence="9">
    <location>
        <position position="143"/>
    </location>
    <ligand>
        <name>Fe(2+)</name>
        <dbReference type="ChEBI" id="CHEBI:29033"/>
    </ligand>
</feature>
<feature type="site" description="Important to generate the dianion" evidence="9">
    <location>
        <position position="106"/>
    </location>
</feature>
<sequence>MAEIRIHGSDTVLSDPAKIKEFVVGYGLDYENWNIDKLHTEEAKNLKADSEQERILAVFADEIATLKERGGYQAADVISLSPDTPNLDELLAKFDKEHEHSEDEVRFVVDGRGVFTIHTPDDTIFDVEVHPGDLLVVPEGTWHWFDLCEDKTIKCIRIFTSKDGWVAEYRDA</sequence>
<feature type="binding site" evidence="9">
    <location>
        <position position="98"/>
    </location>
    <ligand>
        <name>Ni(2+)</name>
        <dbReference type="ChEBI" id="CHEBI:49786"/>
    </ligand>
</feature>
<evidence type="ECO:0000256" key="3">
    <source>
        <dbReference type="ARBA" id="ARBA00022605"/>
    </source>
</evidence>
<dbReference type="AlphaFoldDB" id="A0A2Z4FMN4"/>
<dbReference type="SUPFAM" id="SSF51182">
    <property type="entry name" value="RmlC-like cupins"/>
    <property type="match status" value="1"/>
</dbReference>
<comment type="catalytic activity">
    <reaction evidence="1 9">
        <text>1,2-dihydroxy-5-(methylsulfanyl)pent-1-en-3-one + O2 = 4-methylsulfanyl-2-oxobutanoate + formate + 2 H(+)</text>
        <dbReference type="Rhea" id="RHEA:24504"/>
        <dbReference type="ChEBI" id="CHEBI:15378"/>
        <dbReference type="ChEBI" id="CHEBI:15379"/>
        <dbReference type="ChEBI" id="CHEBI:15740"/>
        <dbReference type="ChEBI" id="CHEBI:16723"/>
        <dbReference type="ChEBI" id="CHEBI:49252"/>
        <dbReference type="EC" id="1.13.11.54"/>
    </reaction>
</comment>
<dbReference type="EC" id="1.13.11.54" evidence="9"/>
<evidence type="ECO:0000256" key="8">
    <source>
        <dbReference type="ARBA" id="ARBA00023167"/>
    </source>
</evidence>
<feature type="binding site" evidence="9">
    <location>
        <position position="143"/>
    </location>
    <ligand>
        <name>Ni(2+)</name>
        <dbReference type="ChEBI" id="CHEBI:49786"/>
    </ligand>
</feature>
<keyword evidence="11" id="KW-1185">Reference proteome</keyword>
<dbReference type="PANTHER" id="PTHR23418:SF0">
    <property type="entry name" value="ACIREDUCTONE DIOXYGENASE"/>
    <property type="match status" value="1"/>
</dbReference>
<feature type="site" description="May play a role in transmitting local conformational changes" evidence="9">
    <location>
        <position position="103"/>
    </location>
</feature>
<dbReference type="HAMAP" id="MF_01682">
    <property type="entry name" value="Salvage_MtnD"/>
    <property type="match status" value="1"/>
</dbReference>
<keyword evidence="4 9" id="KW-0479">Metal-binding</keyword>
<comment type="cofactor">
    <cofactor evidence="9">
        <name>Fe(2+)</name>
        <dbReference type="ChEBI" id="CHEBI:29033"/>
    </cofactor>
    <text evidence="9">Binds 1 Fe(2+) cation per monomer.</text>
</comment>
<feature type="binding site" evidence="9">
    <location>
        <position position="100"/>
    </location>
    <ligand>
        <name>Ni(2+)</name>
        <dbReference type="ChEBI" id="CHEBI:49786"/>
    </ligand>
</feature>
<dbReference type="KEGG" id="bsed:DN745_13245"/>
<dbReference type="OrthoDB" id="9795636at2"/>
<dbReference type="EMBL" id="CP030032">
    <property type="protein sequence ID" value="AWV90241.1"/>
    <property type="molecule type" value="Genomic_DNA"/>
</dbReference>
<comment type="similarity">
    <text evidence="9">Belongs to the acireductone dioxygenase (ARD) family.</text>
</comment>
<feature type="binding site" evidence="9">
    <location>
        <position position="98"/>
    </location>
    <ligand>
        <name>Fe(2+)</name>
        <dbReference type="ChEBI" id="CHEBI:29033"/>
    </ligand>
</feature>
<dbReference type="GO" id="GO:0010309">
    <property type="term" value="F:acireductone dioxygenase [iron(II)-requiring] activity"/>
    <property type="evidence" value="ECO:0007669"/>
    <property type="project" value="UniProtKB-UniRule"/>
</dbReference>
<dbReference type="Proteomes" id="UP000249799">
    <property type="component" value="Chromosome"/>
</dbReference>
<dbReference type="UniPathway" id="UPA00904">
    <property type="reaction ID" value="UER00878"/>
</dbReference>
<comment type="pathway">
    <text evidence="9">Amino-acid biosynthesis; L-methionine biosynthesis via salvage pathway; L-methionine from S-methyl-5-thio-alpha-D-ribose 1-phosphate: step 5/6.</text>
</comment>
<evidence type="ECO:0000256" key="7">
    <source>
        <dbReference type="ARBA" id="ARBA00023004"/>
    </source>
</evidence>
<evidence type="ECO:0000256" key="9">
    <source>
        <dbReference type="HAMAP-Rule" id="MF_01682"/>
    </source>
</evidence>
<evidence type="ECO:0000256" key="6">
    <source>
        <dbReference type="ARBA" id="ARBA00023002"/>
    </source>
</evidence>